<dbReference type="AlphaFoldDB" id="A0A5N6TH72"/>
<accession>A0A5N6TH72</accession>
<reference evidence="1 2" key="1">
    <citation type="submission" date="2019-04" db="EMBL/GenBank/DDBJ databases">
        <title>Friends and foes A comparative genomics study of 23 Aspergillus species from section Flavi.</title>
        <authorList>
            <consortium name="DOE Joint Genome Institute"/>
            <person name="Kjaerbolling I."/>
            <person name="Vesth T."/>
            <person name="Frisvad J.C."/>
            <person name="Nybo J.L."/>
            <person name="Theobald S."/>
            <person name="Kildgaard S."/>
            <person name="Isbrandt T."/>
            <person name="Kuo A."/>
            <person name="Sato A."/>
            <person name="Lyhne E.K."/>
            <person name="Kogle M.E."/>
            <person name="Wiebenga A."/>
            <person name="Kun R.S."/>
            <person name="Lubbers R.J."/>
            <person name="Makela M.R."/>
            <person name="Barry K."/>
            <person name="Chovatia M."/>
            <person name="Clum A."/>
            <person name="Daum C."/>
            <person name="Haridas S."/>
            <person name="He G."/>
            <person name="LaButti K."/>
            <person name="Lipzen A."/>
            <person name="Mondo S."/>
            <person name="Riley R."/>
            <person name="Salamov A."/>
            <person name="Simmons B.A."/>
            <person name="Magnuson J.K."/>
            <person name="Henrissat B."/>
            <person name="Mortensen U.H."/>
            <person name="Larsen T.O."/>
            <person name="Devries R.P."/>
            <person name="Grigoriev I.V."/>
            <person name="Machida M."/>
            <person name="Baker S.E."/>
            <person name="Andersen M.R."/>
        </authorList>
    </citation>
    <scope>NUCLEOTIDE SEQUENCE [LARGE SCALE GENOMIC DNA]</scope>
    <source>
        <strain evidence="1 2">IBT 18842</strain>
    </source>
</reference>
<dbReference type="Proteomes" id="UP000325780">
    <property type="component" value="Unassembled WGS sequence"/>
</dbReference>
<evidence type="ECO:0000313" key="1">
    <source>
        <dbReference type="EMBL" id="KAE8145683.1"/>
    </source>
</evidence>
<proteinExistence type="predicted"/>
<protein>
    <submittedName>
        <fullName evidence="1">Uncharacterized protein</fullName>
    </submittedName>
</protein>
<dbReference type="EMBL" id="ML742322">
    <property type="protein sequence ID" value="KAE8145683.1"/>
    <property type="molecule type" value="Genomic_DNA"/>
</dbReference>
<keyword evidence="2" id="KW-1185">Reference proteome</keyword>
<organism evidence="1 2">
    <name type="scientific">Aspergillus avenaceus</name>
    <dbReference type="NCBI Taxonomy" id="36643"/>
    <lineage>
        <taxon>Eukaryota</taxon>
        <taxon>Fungi</taxon>
        <taxon>Dikarya</taxon>
        <taxon>Ascomycota</taxon>
        <taxon>Pezizomycotina</taxon>
        <taxon>Eurotiomycetes</taxon>
        <taxon>Eurotiomycetidae</taxon>
        <taxon>Eurotiales</taxon>
        <taxon>Aspergillaceae</taxon>
        <taxon>Aspergillus</taxon>
        <taxon>Aspergillus subgen. Circumdati</taxon>
    </lineage>
</organism>
<gene>
    <name evidence="1" type="ORF">BDV25DRAFT_164125</name>
</gene>
<evidence type="ECO:0000313" key="2">
    <source>
        <dbReference type="Proteomes" id="UP000325780"/>
    </source>
</evidence>
<name>A0A5N6TH72_ASPAV</name>
<sequence>MTSGLGLGYPLTNVDIHWLYGLDAVAMGRNFELWPATVGCLCPFPLPGESMK</sequence>